<dbReference type="Pfam" id="PF01177">
    <property type="entry name" value="Asp_Glu_race"/>
    <property type="match status" value="1"/>
</dbReference>
<keyword evidence="5 7" id="KW-0413">Isomerase</keyword>
<dbReference type="GO" id="GO:0071555">
    <property type="term" value="P:cell wall organization"/>
    <property type="evidence" value="ECO:0007669"/>
    <property type="project" value="UniProtKB-KW"/>
</dbReference>
<dbReference type="EC" id="5.1.1.3" evidence="2 7"/>
<dbReference type="InterPro" id="IPR001920">
    <property type="entry name" value="Asp/Glu_race"/>
</dbReference>
<dbReference type="HAMAP" id="MF_00258">
    <property type="entry name" value="Glu_racemase"/>
    <property type="match status" value="1"/>
</dbReference>
<feature type="binding site" evidence="7">
    <location>
        <begin position="45"/>
        <end position="46"/>
    </location>
    <ligand>
        <name>substrate</name>
    </ligand>
</feature>
<dbReference type="GO" id="GO:0009252">
    <property type="term" value="P:peptidoglycan biosynthetic process"/>
    <property type="evidence" value="ECO:0007669"/>
    <property type="project" value="UniProtKB-UniRule"/>
</dbReference>
<feature type="active site" description="Proton donor/acceptor" evidence="7">
    <location>
        <position position="194"/>
    </location>
</feature>
<keyword evidence="4 7" id="KW-0573">Peptidoglycan synthesis</keyword>
<protein>
    <recommendedName>
        <fullName evidence="2 7">Glutamate racemase</fullName>
        <ecNumber evidence="2 7">5.1.1.3</ecNumber>
    </recommendedName>
</protein>
<dbReference type="GO" id="GO:0008360">
    <property type="term" value="P:regulation of cell shape"/>
    <property type="evidence" value="ECO:0007669"/>
    <property type="project" value="UniProtKB-KW"/>
</dbReference>
<dbReference type="RefSeq" id="WP_189087517.1">
    <property type="nucleotide sequence ID" value="NZ_BMQL01000001.1"/>
</dbReference>
<evidence type="ECO:0000313" key="9">
    <source>
        <dbReference type="Proteomes" id="UP000603865"/>
    </source>
</evidence>
<dbReference type="PANTHER" id="PTHR21198:SF2">
    <property type="entry name" value="GLUTAMATE RACEMASE"/>
    <property type="match status" value="1"/>
</dbReference>
<comment type="catalytic activity">
    <reaction evidence="1 7">
        <text>L-glutamate = D-glutamate</text>
        <dbReference type="Rhea" id="RHEA:12813"/>
        <dbReference type="ChEBI" id="CHEBI:29985"/>
        <dbReference type="ChEBI" id="CHEBI:29986"/>
        <dbReference type="EC" id="5.1.1.3"/>
    </reaction>
</comment>
<feature type="binding site" evidence="7">
    <location>
        <begin position="195"/>
        <end position="196"/>
    </location>
    <ligand>
        <name>substrate</name>
    </ligand>
</feature>
<evidence type="ECO:0000313" key="8">
    <source>
        <dbReference type="EMBL" id="GGQ92797.1"/>
    </source>
</evidence>
<dbReference type="SUPFAM" id="SSF53681">
    <property type="entry name" value="Aspartate/glutamate racemase"/>
    <property type="match status" value="2"/>
</dbReference>
<dbReference type="InterPro" id="IPR004391">
    <property type="entry name" value="Glu_race"/>
</dbReference>
<comment type="similarity">
    <text evidence="7">Belongs to the aspartate/glutamate racemases family.</text>
</comment>
<dbReference type="PANTHER" id="PTHR21198">
    <property type="entry name" value="GLUTAMATE RACEMASE"/>
    <property type="match status" value="1"/>
</dbReference>
<keyword evidence="6 7" id="KW-0961">Cell wall biogenesis/degradation</keyword>
<dbReference type="EMBL" id="BMQL01000001">
    <property type="protein sequence ID" value="GGQ92797.1"/>
    <property type="molecule type" value="Genomic_DNA"/>
</dbReference>
<sequence length="288" mass="30138">MKGHASAPIGVFDSGVGGLSVLQNVRAELPHEDLLYYADQANCPYGERSPAEIETFTLAAVRWLKARGCKLVVIACNTACAFSLAAVRRTLEREGDDPSCIVGLVPALKPAVLHTASRVVGVFATPVTLQGSLLQEVIEKHAAPAGVQVHKVFHPSLVPMVEAGAANSPEARAVLREVLTPLAQAGADSLVLGCTHYPFLEASIRAEFGETFALYDSGAGVARRVRSLLEASDLLNPGTDAGTLRLFTTGQAGVVQDVVQQLLGSAAPVEPLSTRSAFASLPGAEVHT</sequence>
<proteinExistence type="inferred from homology"/>
<evidence type="ECO:0000256" key="4">
    <source>
        <dbReference type="ARBA" id="ARBA00022984"/>
    </source>
</evidence>
<keyword evidence="9" id="KW-1185">Reference proteome</keyword>
<evidence type="ECO:0000256" key="6">
    <source>
        <dbReference type="ARBA" id="ARBA00023316"/>
    </source>
</evidence>
<dbReference type="GO" id="GO:0008881">
    <property type="term" value="F:glutamate racemase activity"/>
    <property type="evidence" value="ECO:0007669"/>
    <property type="project" value="UniProtKB-UniRule"/>
</dbReference>
<evidence type="ECO:0000256" key="2">
    <source>
        <dbReference type="ARBA" id="ARBA00013090"/>
    </source>
</evidence>
<evidence type="ECO:0000256" key="5">
    <source>
        <dbReference type="ARBA" id="ARBA00023235"/>
    </source>
</evidence>
<dbReference type="AlphaFoldDB" id="A0A918BVI1"/>
<keyword evidence="3 7" id="KW-0133">Cell shape</keyword>
<dbReference type="InterPro" id="IPR015942">
    <property type="entry name" value="Asp/Glu/hydantoin_racemase"/>
</dbReference>
<dbReference type="Gene3D" id="3.40.50.1860">
    <property type="match status" value="2"/>
</dbReference>
<comment type="caution">
    <text evidence="8">The sequence shown here is derived from an EMBL/GenBank/DDBJ whole genome shotgun (WGS) entry which is preliminary data.</text>
</comment>
<comment type="function">
    <text evidence="7">Provides the (R)-glutamate required for cell wall biosynthesis.</text>
</comment>
<reference evidence="8" key="1">
    <citation type="journal article" date="2014" name="Int. J. Syst. Evol. Microbiol.">
        <title>Complete genome sequence of Corynebacterium casei LMG S-19264T (=DSM 44701T), isolated from a smear-ripened cheese.</title>
        <authorList>
            <consortium name="US DOE Joint Genome Institute (JGI-PGF)"/>
            <person name="Walter F."/>
            <person name="Albersmeier A."/>
            <person name="Kalinowski J."/>
            <person name="Ruckert C."/>
        </authorList>
    </citation>
    <scope>NUCLEOTIDE SEQUENCE</scope>
    <source>
        <strain evidence="8">JCM 31311</strain>
    </source>
</reference>
<organism evidence="8 9">
    <name type="scientific">Deinococcus ruber</name>
    <dbReference type="NCBI Taxonomy" id="1848197"/>
    <lineage>
        <taxon>Bacteria</taxon>
        <taxon>Thermotogati</taxon>
        <taxon>Deinococcota</taxon>
        <taxon>Deinococci</taxon>
        <taxon>Deinococcales</taxon>
        <taxon>Deinococcaceae</taxon>
        <taxon>Deinococcus</taxon>
    </lineage>
</organism>
<dbReference type="NCBIfam" id="TIGR00067">
    <property type="entry name" value="glut_race"/>
    <property type="match status" value="1"/>
</dbReference>
<feature type="binding site" evidence="7">
    <location>
        <begin position="13"/>
        <end position="14"/>
    </location>
    <ligand>
        <name>substrate</name>
    </ligand>
</feature>
<name>A0A918BVI1_9DEIO</name>
<feature type="active site" description="Proton donor/acceptor" evidence="7">
    <location>
        <position position="76"/>
    </location>
</feature>
<feature type="binding site" evidence="7">
    <location>
        <begin position="77"/>
        <end position="78"/>
    </location>
    <ligand>
        <name>substrate</name>
    </ligand>
</feature>
<evidence type="ECO:0000256" key="1">
    <source>
        <dbReference type="ARBA" id="ARBA00001602"/>
    </source>
</evidence>
<dbReference type="PROSITE" id="PS00924">
    <property type="entry name" value="ASP_GLU_RACEMASE_2"/>
    <property type="match status" value="1"/>
</dbReference>
<reference evidence="8" key="2">
    <citation type="submission" date="2020-09" db="EMBL/GenBank/DDBJ databases">
        <authorList>
            <person name="Sun Q."/>
            <person name="Ohkuma M."/>
        </authorList>
    </citation>
    <scope>NUCLEOTIDE SEQUENCE</scope>
    <source>
        <strain evidence="8">JCM 31311</strain>
    </source>
</reference>
<evidence type="ECO:0000256" key="3">
    <source>
        <dbReference type="ARBA" id="ARBA00022960"/>
    </source>
</evidence>
<dbReference type="InterPro" id="IPR033134">
    <property type="entry name" value="Asp/Glu_racemase_AS_2"/>
</dbReference>
<evidence type="ECO:0000256" key="7">
    <source>
        <dbReference type="HAMAP-Rule" id="MF_00258"/>
    </source>
</evidence>
<accession>A0A918BVI1</accession>
<comment type="pathway">
    <text evidence="7">Cell wall biogenesis; peptidoglycan biosynthesis.</text>
</comment>
<gene>
    <name evidence="7 8" type="primary">murI</name>
    <name evidence="8" type="ORF">GCM10008957_00950</name>
</gene>
<dbReference type="Proteomes" id="UP000603865">
    <property type="component" value="Unassembled WGS sequence"/>
</dbReference>